<keyword evidence="1" id="KW-0812">Transmembrane</keyword>
<dbReference type="Pfam" id="PF19953">
    <property type="entry name" value="EACC1"/>
    <property type="match status" value="1"/>
</dbReference>
<reference evidence="2" key="1">
    <citation type="submission" date="2022-12" db="EMBL/GenBank/DDBJ databases">
        <authorList>
            <person name="Ruckert C."/>
            <person name="Busche T."/>
            <person name="Kalinowski J."/>
            <person name="Wittmann C."/>
        </authorList>
    </citation>
    <scope>NUCLEOTIDE SEQUENCE</scope>
    <source>
        <strain evidence="2">DSM 40467</strain>
    </source>
</reference>
<evidence type="ECO:0000256" key="1">
    <source>
        <dbReference type="SAM" id="Phobius"/>
    </source>
</evidence>
<evidence type="ECO:0000313" key="2">
    <source>
        <dbReference type="EMBL" id="WAZ26478.1"/>
    </source>
</evidence>
<dbReference type="RefSeq" id="WP_269663962.1">
    <property type="nucleotide sequence ID" value="NZ_CP114413.1"/>
</dbReference>
<accession>A0ABY7KSH2</accession>
<keyword evidence="1" id="KW-1133">Transmembrane helix</keyword>
<evidence type="ECO:0000313" key="3">
    <source>
        <dbReference type="Proteomes" id="UP001164439"/>
    </source>
</evidence>
<dbReference type="EMBL" id="CP114413">
    <property type="protein sequence ID" value="WAZ26478.1"/>
    <property type="molecule type" value="Genomic_DNA"/>
</dbReference>
<name>A0ABY7KSH2_9ACTN</name>
<organism evidence="2 3">
    <name type="scientific">Streptomyces cinnabarinus</name>
    <dbReference type="NCBI Taxonomy" id="67287"/>
    <lineage>
        <taxon>Bacteria</taxon>
        <taxon>Bacillati</taxon>
        <taxon>Actinomycetota</taxon>
        <taxon>Actinomycetes</taxon>
        <taxon>Kitasatosporales</taxon>
        <taxon>Streptomycetaceae</taxon>
        <taxon>Streptomyces</taxon>
    </lineage>
</organism>
<keyword evidence="3" id="KW-1185">Reference proteome</keyword>
<dbReference type="Proteomes" id="UP001164439">
    <property type="component" value="Chromosome"/>
</dbReference>
<gene>
    <name evidence="2" type="ORF">STRCI_008059</name>
</gene>
<feature type="transmembrane region" description="Helical" evidence="1">
    <location>
        <begin position="45"/>
        <end position="67"/>
    </location>
</feature>
<protein>
    <submittedName>
        <fullName evidence="2">Uncharacterized protein</fullName>
    </submittedName>
</protein>
<dbReference type="InterPro" id="IPR045428">
    <property type="entry name" value="EACC1"/>
</dbReference>
<keyword evidence="1" id="KW-0472">Membrane</keyword>
<proteinExistence type="predicted"/>
<sequence>MADNPQVEASSLSYLMRRDGRLRSAQIKTADSRSVPGEMSALGDVLLISFGAGGIGIAVVEHALGWLQSRARDIVLVFRVGGIEVEATVRSVQDARELAQLITTLRTALGEIADDEAS</sequence>